<organism evidence="1 2">
    <name type="scientific">Meripilus lineatus</name>
    <dbReference type="NCBI Taxonomy" id="2056292"/>
    <lineage>
        <taxon>Eukaryota</taxon>
        <taxon>Fungi</taxon>
        <taxon>Dikarya</taxon>
        <taxon>Basidiomycota</taxon>
        <taxon>Agaricomycotina</taxon>
        <taxon>Agaricomycetes</taxon>
        <taxon>Polyporales</taxon>
        <taxon>Meripilaceae</taxon>
        <taxon>Meripilus</taxon>
    </lineage>
</organism>
<comment type="caution">
    <text evidence="1">The sequence shown here is derived from an EMBL/GenBank/DDBJ whole genome shotgun (WGS) entry which is preliminary data.</text>
</comment>
<evidence type="ECO:0000313" key="2">
    <source>
        <dbReference type="Proteomes" id="UP001212997"/>
    </source>
</evidence>
<reference evidence="1" key="1">
    <citation type="submission" date="2022-07" db="EMBL/GenBank/DDBJ databases">
        <title>Genome Sequence of Physisporinus lineatus.</title>
        <authorList>
            <person name="Buettner E."/>
        </authorList>
    </citation>
    <scope>NUCLEOTIDE SEQUENCE</scope>
    <source>
        <strain evidence="1">VT162</strain>
    </source>
</reference>
<gene>
    <name evidence="1" type="ORF">NLI96_g12283</name>
</gene>
<dbReference type="AlphaFoldDB" id="A0AAD5USM2"/>
<protein>
    <recommendedName>
        <fullName evidence="3">F-box domain-containing protein</fullName>
    </recommendedName>
</protein>
<accession>A0AAD5USM2</accession>
<proteinExistence type="predicted"/>
<sequence>MVHAVDMMAFPRELFDYIINSLDAETHRSTLLSCSLVSQSWVHAARRSLFKVFIVARRGHPNFIDLKNFLRSENPGFCVYVKTLVLRSGTGSWRRGRLDRATFWDIIEAFPEMESIWLQDIELAEHSTPFSFSPRSQHMRLTGAEPQPMQEGPRNRPSIDSLIISNACICERMFEQPPYIVLSNFLEIFSSINYLSVDGLEWRTEPLDVDSSSSSPEYARTFLENHDISFPDEIHWQINQLSVKSWDNSLLMIFKHILRSPPEDLLTLEYLERGSEGEVGQNTQVIWRDLIRDLGARLYVLRIFHAPDLSTCSNLHILIFSIYLEDFCIEELLESRFNVVVSALQRSPRTPFKLQFKLEYENMDEEQMLELVSHLDWASLQSALAGHPCLQEKILITVEDAENKYPPPDGVIVHIRERLEGLYPRGT</sequence>
<dbReference type="Proteomes" id="UP001212997">
    <property type="component" value="Unassembled WGS sequence"/>
</dbReference>
<name>A0AAD5USM2_9APHY</name>
<evidence type="ECO:0008006" key="3">
    <source>
        <dbReference type="Google" id="ProtNLM"/>
    </source>
</evidence>
<dbReference type="EMBL" id="JANAWD010000992">
    <property type="protein sequence ID" value="KAJ3474743.1"/>
    <property type="molecule type" value="Genomic_DNA"/>
</dbReference>
<evidence type="ECO:0000313" key="1">
    <source>
        <dbReference type="EMBL" id="KAJ3474743.1"/>
    </source>
</evidence>
<keyword evidence="2" id="KW-1185">Reference proteome</keyword>